<dbReference type="InterPro" id="IPR016181">
    <property type="entry name" value="Acyl_CoA_acyltransferase"/>
</dbReference>
<name>A0A9X2D5A2_9ACTN</name>
<evidence type="ECO:0000256" key="4">
    <source>
        <dbReference type="ARBA" id="ARBA00020586"/>
    </source>
</evidence>
<evidence type="ECO:0000313" key="8">
    <source>
        <dbReference type="EMBL" id="MCM0619707.1"/>
    </source>
</evidence>
<dbReference type="Pfam" id="PF06276">
    <property type="entry name" value="FhuF"/>
    <property type="match status" value="1"/>
</dbReference>
<feature type="domain" description="Acyltransferase MbtK/IucB-like conserved" evidence="7">
    <location>
        <begin position="19"/>
        <end position="70"/>
    </location>
</feature>
<dbReference type="PANTHER" id="PTHR34384">
    <property type="entry name" value="L-2,3-DIAMINOPROPANOATE--CITRATE LIGASE"/>
    <property type="match status" value="1"/>
</dbReference>
<evidence type="ECO:0000256" key="1">
    <source>
        <dbReference type="ARBA" id="ARBA00003818"/>
    </source>
</evidence>
<dbReference type="Gene3D" id="1.10.510.40">
    <property type="match status" value="1"/>
</dbReference>
<dbReference type="Gene3D" id="6.10.250.3370">
    <property type="match status" value="1"/>
</dbReference>
<organism evidence="8 9">
    <name type="scientific">Nocardioides bruguierae</name>
    <dbReference type="NCBI Taxonomy" id="2945102"/>
    <lineage>
        <taxon>Bacteria</taxon>
        <taxon>Bacillati</taxon>
        <taxon>Actinomycetota</taxon>
        <taxon>Actinomycetes</taxon>
        <taxon>Propionibacteriales</taxon>
        <taxon>Nocardioidaceae</taxon>
        <taxon>Nocardioides</taxon>
    </lineage>
</organism>
<dbReference type="Gene3D" id="3.40.630.30">
    <property type="match status" value="1"/>
</dbReference>
<dbReference type="InterPro" id="IPR037455">
    <property type="entry name" value="LucA/IucC-like"/>
</dbReference>
<dbReference type="GO" id="GO:0016746">
    <property type="term" value="F:acyltransferase activity"/>
    <property type="evidence" value="ECO:0007669"/>
    <property type="project" value="UniProtKB-KW"/>
</dbReference>
<dbReference type="RefSeq" id="WP_250826474.1">
    <property type="nucleotide sequence ID" value="NZ_JAMOIL010000005.1"/>
</dbReference>
<evidence type="ECO:0000256" key="5">
    <source>
        <dbReference type="ARBA" id="ARBA00031122"/>
    </source>
</evidence>
<evidence type="ECO:0000259" key="7">
    <source>
        <dbReference type="SMART" id="SM01006"/>
    </source>
</evidence>
<reference evidence="8" key="1">
    <citation type="submission" date="2022-05" db="EMBL/GenBank/DDBJ databases">
        <authorList>
            <person name="Tuo L."/>
        </authorList>
    </citation>
    <scope>NUCLEOTIDE SEQUENCE</scope>
    <source>
        <strain evidence="8">BSK12Z-4</strain>
    </source>
</reference>
<dbReference type="SMART" id="SM01006">
    <property type="entry name" value="AlcB"/>
    <property type="match status" value="1"/>
</dbReference>
<dbReference type="PANTHER" id="PTHR34384:SF6">
    <property type="entry name" value="STAPHYLOFERRIN B SYNTHASE"/>
    <property type="match status" value="1"/>
</dbReference>
<protein>
    <recommendedName>
        <fullName evidence="4">Lysine N-acyltransferase MbtK</fullName>
    </recommendedName>
    <alternativeName>
        <fullName evidence="5">Mycobactin synthase protein K</fullName>
    </alternativeName>
</protein>
<dbReference type="GO" id="GO:0019290">
    <property type="term" value="P:siderophore biosynthetic process"/>
    <property type="evidence" value="ECO:0007669"/>
    <property type="project" value="InterPro"/>
</dbReference>
<dbReference type="Proteomes" id="UP001139485">
    <property type="component" value="Unassembled WGS sequence"/>
</dbReference>
<dbReference type="Gene3D" id="3.30.310.280">
    <property type="match status" value="1"/>
</dbReference>
<proteinExistence type="inferred from homology"/>
<comment type="pathway">
    <text evidence="2">Siderophore biosynthesis; mycobactin biosynthesis.</text>
</comment>
<sequence length="807" mass="87513">MSTHDLTQPPTQAPTQPGVTLEPLPDDPGTTALLHAWVTHPRSRFWQMQDATAADVAQEYRDIAASAHHDAWLGRVDGRPTFLAETYDPSRSPLADVGADLREGDLGMHLLVAPPVGPPRAGLTRAVMAAVLEHCFADPRVARVVVEPDVGNDAIARLNAEAGFVEVGTVRLPDKTARLSFLERADWARGQYPAPHLRPDVLARAQRQLVAKAIAELCHERLLAPRPATPVRAGGGSGGESAPAWTLTAPDGTEYRFTARRLPLEHWDLDPASLTRTRDGVFLPLDVQELVAEHAEPLGLRGELVAVYLEELAATLAWTCWQLDRPRMGVEDLLGASHAEVEAAVTEGHPGFVANRGRIGLGLAAHEAWSPDAARPVRLHWVAARRAASGLWLGRGWSAQDLPVLGPGRERDVLHARLRRHGLDPADYLLLPVHPWQWDAKVAVTFAPDVARRDLVPLGEGLTRYQAMQSIRTFTDLDDPRRVQVKTALAIQNMGFTRGLSPAYMEATPAVSDWVASVVEADPELHGRGFQVLREVAAAGYTGDVFHRHAPGAPQRKMLAALWRESPASAARPGERVVTMAALLHRDAAGDSYAAALVRASGLEPRAWVARYLDAYLRPVAHCLLAHDLAFMPHGENLLVALVDHAPVRCVMKDLGEEVALLSPDRPLPAGAERARARVDPDERCLAVLTDVVDGFLRHLAAVLDGAGVLPVSDFWDEAAGCLERHAADHPELADAVAAVGLQRPRFPHSCLNRLQLRDARQMVDIADQASSLLYAGTLENPLHRPEGADGATTSEGGEVGRLLTRP</sequence>
<keyword evidence="8" id="KW-0012">Acyltransferase</keyword>
<evidence type="ECO:0000313" key="9">
    <source>
        <dbReference type="Proteomes" id="UP001139485"/>
    </source>
</evidence>
<dbReference type="InterPro" id="IPR019432">
    <property type="entry name" value="Acyltransferase_MbtK/IucB-like"/>
</dbReference>
<evidence type="ECO:0000256" key="6">
    <source>
        <dbReference type="SAM" id="MobiDB-lite"/>
    </source>
</evidence>
<dbReference type="AlphaFoldDB" id="A0A9X2D5A2"/>
<comment type="similarity">
    <text evidence="3">Belongs to the IucA/IucC family.</text>
</comment>
<evidence type="ECO:0000256" key="3">
    <source>
        <dbReference type="ARBA" id="ARBA00007832"/>
    </source>
</evidence>
<keyword evidence="9" id="KW-1185">Reference proteome</keyword>
<dbReference type="Pfam" id="PF13523">
    <property type="entry name" value="Acetyltransf_8"/>
    <property type="match status" value="1"/>
</dbReference>
<feature type="region of interest" description="Disordered" evidence="6">
    <location>
        <begin position="1"/>
        <end position="24"/>
    </location>
</feature>
<dbReference type="SUPFAM" id="SSF55729">
    <property type="entry name" value="Acyl-CoA N-acyltransferases (Nat)"/>
    <property type="match status" value="1"/>
</dbReference>
<dbReference type="InterPro" id="IPR007310">
    <property type="entry name" value="Aerobactin_biosyn_IucA/IucC_N"/>
</dbReference>
<comment type="function">
    <text evidence="1">Acyltransferase required for the direct transfer of medium- to long-chain fatty acyl moieties from a carrier protein (MbtL) on to the epsilon-amino group of lysine residue in the mycobactin core.</text>
</comment>
<dbReference type="InterPro" id="IPR022770">
    <property type="entry name" value="IucA/IucC-like_C"/>
</dbReference>
<keyword evidence="8" id="KW-0808">Transferase</keyword>
<comment type="caution">
    <text evidence="8">The sequence shown here is derived from an EMBL/GenBank/DDBJ whole genome shotgun (WGS) entry which is preliminary data.</text>
</comment>
<dbReference type="Pfam" id="PF04183">
    <property type="entry name" value="IucA_IucC"/>
    <property type="match status" value="1"/>
</dbReference>
<dbReference type="GO" id="GO:0016881">
    <property type="term" value="F:acid-amino acid ligase activity"/>
    <property type="evidence" value="ECO:0007669"/>
    <property type="project" value="UniProtKB-ARBA"/>
</dbReference>
<accession>A0A9X2D5A2</accession>
<gene>
    <name evidence="8" type="ORF">M8330_05300</name>
</gene>
<feature type="compositionally biased region" description="Low complexity" evidence="6">
    <location>
        <begin position="7"/>
        <end position="17"/>
    </location>
</feature>
<dbReference type="EMBL" id="JAMOIL010000005">
    <property type="protein sequence ID" value="MCM0619707.1"/>
    <property type="molecule type" value="Genomic_DNA"/>
</dbReference>
<feature type="region of interest" description="Disordered" evidence="6">
    <location>
        <begin position="784"/>
        <end position="807"/>
    </location>
</feature>
<evidence type="ECO:0000256" key="2">
    <source>
        <dbReference type="ARBA" id="ARBA00005102"/>
    </source>
</evidence>